<dbReference type="InterPro" id="IPR000594">
    <property type="entry name" value="ThiF_NAD_FAD-bd"/>
</dbReference>
<dbReference type="EMBL" id="FUZI01000014">
    <property type="protein sequence ID" value="SKC34239.1"/>
    <property type="molecule type" value="Genomic_DNA"/>
</dbReference>
<name>A0A1T5I533_9GAMM</name>
<feature type="domain" description="THIF-type NAD/FAD binding fold" evidence="6">
    <location>
        <begin position="369"/>
        <end position="469"/>
    </location>
</feature>
<dbReference type="RefSeq" id="WP_080159129.1">
    <property type="nucleotide sequence ID" value="NZ_FUZI01000014.1"/>
</dbReference>
<gene>
    <name evidence="8" type="ORF">CZ809_03851</name>
</gene>
<dbReference type="InterPro" id="IPR035985">
    <property type="entry name" value="Ubiquitin-activating_enz"/>
</dbReference>
<dbReference type="AlphaFoldDB" id="A0A1T5I533"/>
<dbReference type="Proteomes" id="UP000189966">
    <property type="component" value="Unassembled WGS sequence"/>
</dbReference>
<keyword evidence="4" id="KW-0862">Zinc</keyword>
<dbReference type="Gene3D" id="3.40.140.10">
    <property type="entry name" value="Cytidine Deaminase, domain 2"/>
    <property type="match status" value="1"/>
</dbReference>
<dbReference type="GO" id="GO:0006508">
    <property type="term" value="P:proteolysis"/>
    <property type="evidence" value="ECO:0007669"/>
    <property type="project" value="UniProtKB-KW"/>
</dbReference>
<evidence type="ECO:0000313" key="8">
    <source>
        <dbReference type="EMBL" id="SKC34239.1"/>
    </source>
</evidence>
<dbReference type="Pfam" id="PF14457">
    <property type="entry name" value="Prok-E2_A"/>
    <property type="match status" value="1"/>
</dbReference>
<reference evidence="8 9" key="1">
    <citation type="submission" date="2017-02" db="EMBL/GenBank/DDBJ databases">
        <authorList>
            <person name="Peterson S.W."/>
        </authorList>
    </citation>
    <scope>NUCLEOTIDE SEQUENCE [LARGE SCALE GENOMIC DNA]</scope>
    <source>
        <strain evidence="9">type strain: NCCB 100098</strain>
    </source>
</reference>
<evidence type="ECO:0000256" key="2">
    <source>
        <dbReference type="ARBA" id="ARBA00022723"/>
    </source>
</evidence>
<evidence type="ECO:0000256" key="5">
    <source>
        <dbReference type="ARBA" id="ARBA00023049"/>
    </source>
</evidence>
<keyword evidence="2" id="KW-0479">Metal-binding</keyword>
<accession>A0A1T5I533</accession>
<dbReference type="GO" id="GO:0008237">
    <property type="term" value="F:metallopeptidase activity"/>
    <property type="evidence" value="ECO:0007669"/>
    <property type="project" value="UniProtKB-KW"/>
</dbReference>
<feature type="domain" description="JAB" evidence="7">
    <location>
        <begin position="618"/>
        <end position="736"/>
    </location>
</feature>
<evidence type="ECO:0000256" key="1">
    <source>
        <dbReference type="ARBA" id="ARBA00022670"/>
    </source>
</evidence>
<dbReference type="CDD" id="cd01483">
    <property type="entry name" value="E1_enzyme_family"/>
    <property type="match status" value="1"/>
</dbReference>
<evidence type="ECO:0000259" key="7">
    <source>
        <dbReference type="Pfam" id="PF14464"/>
    </source>
</evidence>
<sequence length="749" mass="83995">MADFFPIEADEIDQNKVKLDGSTAMIKAINKDRNTTLIDVRARVNSGKRAEFISVDICNDDVPSRNSVGICYKERIVYMFTKESELPSTFALRKGFPITMHQNSPSEDAEKSLCLYLEPTDVVAASWTAEKHLKRTNWWLTQAALGKLHHDDQGIEQLFFNPSSTIILPYDYDHESNHGKQLNAVMHNKKETIEEGAFIVTNWKRKSLSRHGALINVVTIITPSIVHGVVNRNVNTISKLNELLKPLGVEIIDLIRQQLLEIINSSSYRLDVNATVFILTFPMQRSPDSPIETRQTIAIIAFQSLAELAVMFDVTDETTKYLRTNANGKLLPICSDNVDLNIEFMECLKETSAKERRLQSGIIKSFGKGAIIGAGALGGALVDFWAKAGWGSWTVVDNDSFRPHNFTRHVIPSSAVGQNKAKFVAAHYSYYFQDCDFTGINIDAKNFNIPTVNEYLNKSDLIIDASASLSYPRAISLNRYAPRHMSAFFIPSGSGAVLLVEDKRRKVRLASLEAQYYRVLINEPIGDKHLVSTSDQFRSGVSCRDNSFVMSHSRVMACSSLLSEQIIKASCQDDPMIMIWHDEVETGERAFYRAIARKDVMNNNHNLNKFKVHWDEGIEDRIRKLRSQNLPNETGGILIGYHDMTQKSVYIVDALSAPDDSIGTPTSFQRGTNGVIVTLEEVATRTANNVGYIGEWHSHPKGASARMSKLDINQLEELAINLSEDGLPAYQMIIGENETKVYEKVLDSE</sequence>
<organism evidence="8 9">
    <name type="scientific">Photobacterium piscicola</name>
    <dbReference type="NCBI Taxonomy" id="1378299"/>
    <lineage>
        <taxon>Bacteria</taxon>
        <taxon>Pseudomonadati</taxon>
        <taxon>Pseudomonadota</taxon>
        <taxon>Gammaproteobacteria</taxon>
        <taxon>Vibrionales</taxon>
        <taxon>Vibrionaceae</taxon>
        <taxon>Photobacterium</taxon>
    </lineage>
</organism>
<evidence type="ECO:0000256" key="3">
    <source>
        <dbReference type="ARBA" id="ARBA00022801"/>
    </source>
</evidence>
<dbReference type="InterPro" id="IPR032865">
    <property type="entry name" value="Prok-E2_A"/>
</dbReference>
<evidence type="ECO:0000259" key="6">
    <source>
        <dbReference type="Pfam" id="PF00899"/>
    </source>
</evidence>
<evidence type="ECO:0000256" key="4">
    <source>
        <dbReference type="ARBA" id="ARBA00022833"/>
    </source>
</evidence>
<protein>
    <submittedName>
        <fullName evidence="8">Molybdopterin biosynthesis protein MoeB</fullName>
    </submittedName>
</protein>
<dbReference type="GO" id="GO:0008641">
    <property type="term" value="F:ubiquitin-like modifier activating enzyme activity"/>
    <property type="evidence" value="ECO:0007669"/>
    <property type="project" value="InterPro"/>
</dbReference>
<keyword evidence="1" id="KW-0645">Protease</keyword>
<dbReference type="GO" id="GO:0046872">
    <property type="term" value="F:metal ion binding"/>
    <property type="evidence" value="ECO:0007669"/>
    <property type="project" value="UniProtKB-KW"/>
</dbReference>
<keyword evidence="3" id="KW-0378">Hydrolase</keyword>
<dbReference type="Gene3D" id="3.40.50.720">
    <property type="entry name" value="NAD(P)-binding Rossmann-like Domain"/>
    <property type="match status" value="1"/>
</dbReference>
<dbReference type="SUPFAM" id="SSF69572">
    <property type="entry name" value="Activating enzymes of the ubiquitin-like proteins"/>
    <property type="match status" value="1"/>
</dbReference>
<dbReference type="Pfam" id="PF00899">
    <property type="entry name" value="ThiF"/>
    <property type="match status" value="1"/>
</dbReference>
<dbReference type="OrthoDB" id="891532at2"/>
<proteinExistence type="predicted"/>
<dbReference type="InterPro" id="IPR028090">
    <property type="entry name" value="JAB_dom_prok"/>
</dbReference>
<keyword evidence="5" id="KW-0482">Metalloprotease</keyword>
<dbReference type="SUPFAM" id="SSF102712">
    <property type="entry name" value="JAB1/MPN domain"/>
    <property type="match status" value="1"/>
</dbReference>
<evidence type="ECO:0000313" key="9">
    <source>
        <dbReference type="Proteomes" id="UP000189966"/>
    </source>
</evidence>
<dbReference type="Pfam" id="PF14464">
    <property type="entry name" value="Prok-JAB"/>
    <property type="match status" value="1"/>
</dbReference>